<comment type="catalytic activity">
    <reaction evidence="1 8">
        <text>ATP-independent breakage of single-stranded DNA, followed by passage and rejoining.</text>
        <dbReference type="EC" id="5.6.2.1"/>
    </reaction>
</comment>
<dbReference type="EC" id="5.6.2.1" evidence="8"/>
<feature type="region of interest" description="Disordered" evidence="10">
    <location>
        <begin position="968"/>
        <end position="1009"/>
    </location>
</feature>
<feature type="site" description="Interaction with DNA" evidence="8">
    <location>
        <position position="154"/>
    </location>
</feature>
<gene>
    <name evidence="8 13" type="primary">topA</name>
    <name evidence="13" type="ORF">E3T47_06000</name>
</gene>
<dbReference type="Pfam" id="PF01131">
    <property type="entry name" value="Topoisom_bac"/>
    <property type="match status" value="1"/>
</dbReference>
<dbReference type="InterPro" id="IPR013824">
    <property type="entry name" value="Topo_IA_cen_sub1"/>
</dbReference>
<feature type="site" description="Interaction with DNA" evidence="8">
    <location>
        <position position="157"/>
    </location>
</feature>
<feature type="site" description="Interaction with DNA" evidence="8">
    <location>
        <position position="169"/>
    </location>
</feature>
<feature type="site" description="Interaction with DNA" evidence="8">
    <location>
        <position position="329"/>
    </location>
</feature>
<dbReference type="PANTHER" id="PTHR42785:SF1">
    <property type="entry name" value="DNA TOPOISOMERASE"/>
    <property type="match status" value="1"/>
</dbReference>
<keyword evidence="14" id="KW-1185">Reference proteome</keyword>
<dbReference type="EMBL" id="SOHK01000009">
    <property type="protein sequence ID" value="TFD66728.1"/>
    <property type="molecule type" value="Genomic_DNA"/>
</dbReference>
<dbReference type="InterPro" id="IPR028612">
    <property type="entry name" value="Topoisom_1_IA"/>
</dbReference>
<evidence type="ECO:0000256" key="3">
    <source>
        <dbReference type="ARBA" id="ARBA00022723"/>
    </source>
</evidence>
<evidence type="ECO:0000256" key="5">
    <source>
        <dbReference type="ARBA" id="ARBA00023029"/>
    </source>
</evidence>
<feature type="compositionally biased region" description="Basic residues" evidence="10">
    <location>
        <begin position="918"/>
        <end position="940"/>
    </location>
</feature>
<comment type="caution">
    <text evidence="13">The sequence shown here is derived from an EMBL/GenBank/DDBJ whole genome shotgun (WGS) entry which is preliminary data.</text>
</comment>
<dbReference type="PRINTS" id="PR00417">
    <property type="entry name" value="PRTPISMRASEI"/>
</dbReference>
<feature type="compositionally biased region" description="Low complexity" evidence="10">
    <location>
        <begin position="968"/>
        <end position="980"/>
    </location>
</feature>
<feature type="site" description="Interaction with DNA" evidence="8">
    <location>
        <position position="35"/>
    </location>
</feature>
<keyword evidence="9" id="KW-0175">Coiled coil</keyword>
<dbReference type="SMART" id="SM00437">
    <property type="entry name" value="TOP1Ac"/>
    <property type="match status" value="1"/>
</dbReference>
<dbReference type="InterPro" id="IPR013826">
    <property type="entry name" value="Topo_IA_cen_sub3"/>
</dbReference>
<dbReference type="PROSITE" id="PS50880">
    <property type="entry name" value="TOPRIM"/>
    <property type="match status" value="1"/>
</dbReference>
<proteinExistence type="inferred from homology"/>
<dbReference type="PANTHER" id="PTHR42785">
    <property type="entry name" value="DNA TOPOISOMERASE, TYPE IA, CORE"/>
    <property type="match status" value="1"/>
</dbReference>
<feature type="compositionally biased region" description="Low complexity" evidence="10">
    <location>
        <begin position="989"/>
        <end position="1001"/>
    </location>
</feature>
<evidence type="ECO:0000256" key="6">
    <source>
        <dbReference type="ARBA" id="ARBA00023125"/>
    </source>
</evidence>
<evidence type="ECO:0000313" key="14">
    <source>
        <dbReference type="Proteomes" id="UP000298154"/>
    </source>
</evidence>
<dbReference type="InterPro" id="IPR013825">
    <property type="entry name" value="Topo_IA_cen_sub2"/>
</dbReference>
<feature type="domain" description="Toprim" evidence="11">
    <location>
        <begin position="5"/>
        <end position="128"/>
    </location>
</feature>
<keyword evidence="6 8" id="KW-0238">DNA-binding</keyword>
<evidence type="ECO:0000256" key="4">
    <source>
        <dbReference type="ARBA" id="ARBA00022842"/>
    </source>
</evidence>
<keyword evidence="7 8" id="KW-0413">Isomerase</keyword>
<evidence type="ECO:0000256" key="7">
    <source>
        <dbReference type="ARBA" id="ARBA00023235"/>
    </source>
</evidence>
<comment type="function">
    <text evidence="8">Releases the supercoiling and torsional tension of DNA, which is introduced during the DNA replication and transcription, by transiently cleaving and rejoining one strand of the DNA duplex. Introduces a single-strand break via transesterification at a target site in duplex DNA. The scissile phosphodiester is attacked by the catalytic tyrosine of the enzyme, resulting in the formation of a DNA-(5'-phosphotyrosyl)-enzyme intermediate and the expulsion of a 3'-OH DNA strand. The free DNA strand then undergoes passage around the unbroken strand, thus removing DNA supercoils. Finally, in the religation step, the DNA 3'-OH attacks the covalent intermediate to expel the active-site tyrosine and restore the DNA phosphodiester backbone.</text>
</comment>
<name>A0A4R9AQL9_9MICO</name>
<dbReference type="InterPro" id="IPR006171">
    <property type="entry name" value="TOPRIM_dom"/>
</dbReference>
<evidence type="ECO:0000256" key="8">
    <source>
        <dbReference type="HAMAP-Rule" id="MF_00952"/>
    </source>
</evidence>
<dbReference type="SUPFAM" id="SSF56712">
    <property type="entry name" value="Prokaryotic type I DNA topoisomerase"/>
    <property type="match status" value="1"/>
</dbReference>
<evidence type="ECO:0000259" key="11">
    <source>
        <dbReference type="PROSITE" id="PS50880"/>
    </source>
</evidence>
<dbReference type="InterPro" id="IPR003602">
    <property type="entry name" value="Topo_IA_DNA-bd_dom"/>
</dbReference>
<dbReference type="CDD" id="cd03363">
    <property type="entry name" value="TOPRIM_TopoIA_TopoI"/>
    <property type="match status" value="1"/>
</dbReference>
<evidence type="ECO:0000259" key="12">
    <source>
        <dbReference type="PROSITE" id="PS52039"/>
    </source>
</evidence>
<dbReference type="RefSeq" id="WP_134555243.1">
    <property type="nucleotide sequence ID" value="NZ_SOHK01000009.1"/>
</dbReference>
<dbReference type="InterPro" id="IPR005733">
    <property type="entry name" value="TopoI_bac-type"/>
</dbReference>
<feature type="region of interest" description="Interaction with DNA" evidence="8">
    <location>
        <begin position="177"/>
        <end position="182"/>
    </location>
</feature>
<dbReference type="PROSITE" id="PS00396">
    <property type="entry name" value="TOPO_IA_1"/>
    <property type="match status" value="1"/>
</dbReference>
<dbReference type="GO" id="GO:0006265">
    <property type="term" value="P:DNA topological change"/>
    <property type="evidence" value="ECO:0007669"/>
    <property type="project" value="UniProtKB-UniRule"/>
</dbReference>
<dbReference type="SMART" id="SM00493">
    <property type="entry name" value="TOPRIM"/>
    <property type="match status" value="1"/>
</dbReference>
<dbReference type="Gene3D" id="3.40.50.140">
    <property type="match status" value="1"/>
</dbReference>
<dbReference type="AlphaFoldDB" id="A0A4R9AQL9"/>
<organism evidence="13 14">
    <name type="scientific">Cryobacterium ruanii</name>
    <dbReference type="NCBI Taxonomy" id="1259197"/>
    <lineage>
        <taxon>Bacteria</taxon>
        <taxon>Bacillati</taxon>
        <taxon>Actinomycetota</taxon>
        <taxon>Actinomycetes</taxon>
        <taxon>Micrococcales</taxon>
        <taxon>Microbacteriaceae</taxon>
        <taxon>Cryobacterium</taxon>
    </lineage>
</organism>
<dbReference type="Gene3D" id="1.10.460.10">
    <property type="entry name" value="Topoisomerase I, domain 2"/>
    <property type="match status" value="1"/>
</dbReference>
<feature type="region of interest" description="Disordered" evidence="10">
    <location>
        <begin position="365"/>
        <end position="385"/>
    </location>
</feature>
<evidence type="ECO:0000256" key="1">
    <source>
        <dbReference type="ARBA" id="ARBA00000213"/>
    </source>
</evidence>
<feature type="domain" description="Topo IA-type catalytic" evidence="12">
    <location>
        <begin position="143"/>
        <end position="606"/>
    </location>
</feature>
<keyword evidence="3" id="KW-0479">Metal-binding</keyword>
<comment type="similarity">
    <text evidence="2 8">Belongs to the type IA topoisomerase family.</text>
</comment>
<dbReference type="InterPro" id="IPR003601">
    <property type="entry name" value="Topo_IA_2"/>
</dbReference>
<reference evidence="13 14" key="1">
    <citation type="submission" date="2019-03" db="EMBL/GenBank/DDBJ databases">
        <title>Genomics of glacier-inhabiting Cryobacterium strains.</title>
        <authorList>
            <person name="Liu Q."/>
            <person name="Xin Y.-H."/>
        </authorList>
    </citation>
    <scope>NUCLEOTIDE SEQUENCE [LARGE SCALE GENOMIC DNA]</scope>
    <source>
        <strain evidence="13 14">Sr36</strain>
    </source>
</reference>
<feature type="region of interest" description="Disordered" evidence="10">
    <location>
        <begin position="907"/>
        <end position="946"/>
    </location>
</feature>
<dbReference type="Pfam" id="PF13368">
    <property type="entry name" value="Toprim_C_rpt"/>
    <property type="match status" value="3"/>
</dbReference>
<evidence type="ECO:0000256" key="2">
    <source>
        <dbReference type="ARBA" id="ARBA00009446"/>
    </source>
</evidence>
<dbReference type="CDD" id="cd00186">
    <property type="entry name" value="TOP1Ac"/>
    <property type="match status" value="1"/>
</dbReference>
<evidence type="ECO:0000256" key="9">
    <source>
        <dbReference type="SAM" id="Coils"/>
    </source>
</evidence>
<dbReference type="GO" id="GO:0046872">
    <property type="term" value="F:metal ion binding"/>
    <property type="evidence" value="ECO:0007669"/>
    <property type="project" value="UniProtKB-KW"/>
</dbReference>
<dbReference type="InterPro" id="IPR000380">
    <property type="entry name" value="Topo_IA"/>
</dbReference>
<accession>A0A4R9AQL9</accession>
<dbReference type="InterPro" id="IPR023406">
    <property type="entry name" value="Topo_IA_AS"/>
</dbReference>
<dbReference type="Pfam" id="PF01751">
    <property type="entry name" value="Toprim"/>
    <property type="match status" value="1"/>
</dbReference>
<protein>
    <recommendedName>
        <fullName evidence="8">DNA topoisomerase 1</fullName>
        <ecNumber evidence="8">5.6.2.1</ecNumber>
    </recommendedName>
    <alternativeName>
        <fullName evidence="8">DNA topoisomerase I</fullName>
    </alternativeName>
</protein>
<comment type="subunit">
    <text evidence="8">Monomer.</text>
</comment>
<keyword evidence="4" id="KW-0460">Magnesium</keyword>
<dbReference type="NCBIfam" id="TIGR01051">
    <property type="entry name" value="topA_bact"/>
    <property type="match status" value="1"/>
</dbReference>
<feature type="site" description="Interaction with DNA" evidence="8">
    <location>
        <position position="153"/>
    </location>
</feature>
<dbReference type="GO" id="GO:0003917">
    <property type="term" value="F:DNA topoisomerase type I (single strand cut, ATP-independent) activity"/>
    <property type="evidence" value="ECO:0007669"/>
    <property type="project" value="UniProtKB-UniRule"/>
</dbReference>
<dbReference type="OrthoDB" id="9804262at2"/>
<dbReference type="HAMAP" id="MF_00952">
    <property type="entry name" value="Topoisom_1_prok"/>
    <property type="match status" value="1"/>
</dbReference>
<dbReference type="Gene3D" id="1.10.290.10">
    <property type="entry name" value="Topoisomerase I, domain 4"/>
    <property type="match status" value="1"/>
</dbReference>
<feature type="coiled-coil region" evidence="9">
    <location>
        <begin position="72"/>
        <end position="99"/>
    </location>
</feature>
<dbReference type="InterPro" id="IPR013497">
    <property type="entry name" value="Topo_IA_cen"/>
</dbReference>
<dbReference type="InterPro" id="IPR025589">
    <property type="entry name" value="Toprim_C_rpt"/>
</dbReference>
<evidence type="ECO:0000313" key="13">
    <source>
        <dbReference type="EMBL" id="TFD66728.1"/>
    </source>
</evidence>
<sequence>MPGTKKLVIVESPTKMKSIAAYLGDGYEVLSSVGHIRDLIEPKNLPPELKKGALGRFSVDVDNGFEPYYVVSDAKKKTVSELKRALKNANELLLATDEDREGEAIAWHLLQVLQPKVPVKRMVFHEITKDAILAAKDNTRDLDTALVDAQETRRILDRIYGYEISPVLWRKVGPGLSAGRVQSAATRLVVDREKERLAFVSAGYWDLLARLAASASETDQAFDAKLVRLNGERIATGGDFDDSGALKPTVKAITLDAAAAHALTTALQRPGVKLEVTRVTSKPYRRSPAAPFTTSTLQQEAARKLRFTARQTMSVAQSLYENGYITYMRTDSPSLGQQALTAARTQAAALYGAETIPDAPRAYKGKSKNAQEAHEAIRPSGDTFRTPASLAASLRGNDFKLYDLIWKRTVASQMKDATGSTASVTIAAGPTGTSEHPFASGALAEFSASGTVITFRGFMLAYEESKDEERNASTDATESKLPPLEEGQKLALLDLEAKGHETTPAARYTEASLVKKLEELGIGRPSTFASIISTITERGYVTPRGQSLVPNWIAFSVVRLLEEFFGDLVEYDFTAEMEDDLDRIAGGEANRLDWLNSFYFGSDKHRGLRQVIDNLGEIDPRVINSVTISDDITLRIGKYGPYLEVIDPEAAADAPLRRVNIPPELAPDELTATRARELIDAPIVTDRVIGVNPENGKEIVAKDGRFGPYVTELAPAPAEPIVPVVKAAPVETIDPATGEVTVTKPKRKPALKKVAVADKPRTASIFKSMDLATVDLEMALRLLALPRVVGLDPETGTEILAQNGKFGPYLKKGIDTRSLTSEDQIFDIDLPGAIELYAQPKYGARRASSALKEFEAPDPESGKAIKIKDGRFGAYVTDGVTNATIPKSEDIEEIDFDRAVQLLADKRAKGPAAPPKKAPAKKAAVKKPAVKKPAVKKPAVRKVPTAAAKAATAKKAAATRAANAAAKAALSGTASVPVKKAAVKKPAAKKPASSAAESAAATMIAPKAS</sequence>
<dbReference type="InterPro" id="IPR023405">
    <property type="entry name" value="Topo_IA_core_domain"/>
</dbReference>
<dbReference type="SMART" id="SM00436">
    <property type="entry name" value="TOP1Bc"/>
    <property type="match status" value="1"/>
</dbReference>
<feature type="site" description="Interaction with DNA" evidence="8">
    <location>
        <position position="162"/>
    </location>
</feature>
<dbReference type="GO" id="GO:0003677">
    <property type="term" value="F:DNA binding"/>
    <property type="evidence" value="ECO:0007669"/>
    <property type="project" value="UniProtKB-KW"/>
</dbReference>
<feature type="site" description="Interaction with DNA" evidence="8">
    <location>
        <position position="538"/>
    </location>
</feature>
<dbReference type="PROSITE" id="PS52039">
    <property type="entry name" value="TOPO_IA_2"/>
    <property type="match status" value="1"/>
</dbReference>
<dbReference type="Proteomes" id="UP000298154">
    <property type="component" value="Unassembled WGS sequence"/>
</dbReference>
<dbReference type="InterPro" id="IPR034149">
    <property type="entry name" value="TOPRIM_TopoI"/>
</dbReference>
<evidence type="ECO:0000256" key="10">
    <source>
        <dbReference type="SAM" id="MobiDB-lite"/>
    </source>
</evidence>
<feature type="active site" description="O-(5'-phospho-DNA)-tyrosine intermediate" evidence="8">
    <location>
        <position position="327"/>
    </location>
</feature>
<dbReference type="Gene3D" id="2.70.20.10">
    <property type="entry name" value="Topoisomerase I, domain 3"/>
    <property type="match status" value="1"/>
</dbReference>
<keyword evidence="5 8" id="KW-0799">Topoisomerase</keyword>